<evidence type="ECO:0000259" key="4">
    <source>
        <dbReference type="Pfam" id="PF00884"/>
    </source>
</evidence>
<evidence type="ECO:0000313" key="5">
    <source>
        <dbReference type="EMBL" id="KAH0509076.1"/>
    </source>
</evidence>
<dbReference type="InterPro" id="IPR000917">
    <property type="entry name" value="Sulfatase_N"/>
</dbReference>
<dbReference type="Proteomes" id="UP000710432">
    <property type="component" value="Unassembled WGS sequence"/>
</dbReference>
<evidence type="ECO:0000256" key="1">
    <source>
        <dbReference type="ARBA" id="ARBA00001913"/>
    </source>
</evidence>
<feature type="domain" description="Sulfatase N-terminal" evidence="4">
    <location>
        <begin position="28"/>
        <end position="164"/>
    </location>
</feature>
<proteinExistence type="inferred from homology"/>
<organism evidence="5 6">
    <name type="scientific">Microtus ochrogaster</name>
    <name type="common">Prairie vole</name>
    <dbReference type="NCBI Taxonomy" id="79684"/>
    <lineage>
        <taxon>Eukaryota</taxon>
        <taxon>Metazoa</taxon>
        <taxon>Chordata</taxon>
        <taxon>Craniata</taxon>
        <taxon>Vertebrata</taxon>
        <taxon>Euteleostomi</taxon>
        <taxon>Mammalia</taxon>
        <taxon>Eutheria</taxon>
        <taxon>Euarchontoglires</taxon>
        <taxon>Glires</taxon>
        <taxon>Rodentia</taxon>
        <taxon>Myomorpha</taxon>
        <taxon>Muroidea</taxon>
        <taxon>Cricetidae</taxon>
        <taxon>Arvicolinae</taxon>
        <taxon>Microtus</taxon>
    </lineage>
</organism>
<protein>
    <submittedName>
        <fullName evidence="5">Steryl-sulfatase</fullName>
    </submittedName>
</protein>
<dbReference type="EMBL" id="JAATJU010022994">
    <property type="protein sequence ID" value="KAH0509076.1"/>
    <property type="molecule type" value="Genomic_DNA"/>
</dbReference>
<dbReference type="InterPro" id="IPR050738">
    <property type="entry name" value="Sulfatase"/>
</dbReference>
<dbReference type="Gene3D" id="3.40.720.10">
    <property type="entry name" value="Alkaline Phosphatase, subunit A"/>
    <property type="match status" value="1"/>
</dbReference>
<dbReference type="PANTHER" id="PTHR42693">
    <property type="entry name" value="ARYLSULFATASE FAMILY MEMBER"/>
    <property type="match status" value="1"/>
</dbReference>
<comment type="caution">
    <text evidence="5">The sequence shown here is derived from an EMBL/GenBank/DDBJ whole genome shotgun (WGS) entry which is preliminary data.</text>
</comment>
<dbReference type="SUPFAM" id="SSF53649">
    <property type="entry name" value="Alkaline phosphatase-like"/>
    <property type="match status" value="1"/>
</dbReference>
<evidence type="ECO:0000256" key="3">
    <source>
        <dbReference type="ARBA" id="ARBA00022801"/>
    </source>
</evidence>
<dbReference type="Gene3D" id="3.30.1120.10">
    <property type="match status" value="1"/>
</dbReference>
<reference evidence="5" key="1">
    <citation type="submission" date="2020-03" db="EMBL/GenBank/DDBJ databases">
        <title>Studies in the Genomics of Life Span.</title>
        <authorList>
            <person name="Glass D."/>
        </authorList>
    </citation>
    <scope>NUCLEOTIDE SEQUENCE</scope>
    <source>
        <strain evidence="5">LTLLF</strain>
        <tissue evidence="5">Muscle</tissue>
    </source>
</reference>
<comment type="cofactor">
    <cofactor evidence="1">
        <name>Ca(2+)</name>
        <dbReference type="ChEBI" id="CHEBI:29108"/>
    </cofactor>
</comment>
<evidence type="ECO:0000313" key="6">
    <source>
        <dbReference type="Proteomes" id="UP000710432"/>
    </source>
</evidence>
<keyword evidence="3" id="KW-0378">Hydrolase</keyword>
<evidence type="ECO:0000256" key="2">
    <source>
        <dbReference type="ARBA" id="ARBA00008779"/>
    </source>
</evidence>
<dbReference type="GO" id="GO:0004065">
    <property type="term" value="F:arylsulfatase activity"/>
    <property type="evidence" value="ECO:0007669"/>
    <property type="project" value="TreeGrafter"/>
</dbReference>
<dbReference type="AlphaFoldDB" id="A0A8J6KSB7"/>
<gene>
    <name evidence="5" type="ORF">LTLLF_160490</name>
</gene>
<name>A0A8J6KSB7_MICOH</name>
<sequence length="239" mass="26680">MDFAESFPEESLQRCDAGDPRKPHYYRQAHAPFLLFLSFLHVHTTPFAALKFAGCSRHRIYGDAVEELDWSEGQILGALDRLGLVNDMLVYFTSDHSAHVEEVSKEGVMHGGSNEIYKGAVCKANIWEGGIHMPGVFCFLSELGCGLELVKPTSHMDVFPMVLSGAELPANSRDLMLLLQEMHTQSELEFLFRYCNAYQRRALAVAGQISSFTLLGYRWKNRCCNVVKQAANSPSAALT</sequence>
<accession>A0A8J6KSB7</accession>
<comment type="similarity">
    <text evidence="2">Belongs to the sulfatase family.</text>
</comment>
<dbReference type="Pfam" id="PF00884">
    <property type="entry name" value="Sulfatase"/>
    <property type="match status" value="1"/>
</dbReference>
<dbReference type="InterPro" id="IPR017850">
    <property type="entry name" value="Alkaline_phosphatase_core_sf"/>
</dbReference>
<dbReference type="PANTHER" id="PTHR42693:SF9">
    <property type="entry name" value="STERYL-SULFATASE"/>
    <property type="match status" value="1"/>
</dbReference>